<keyword evidence="1" id="KW-0812">Transmembrane</keyword>
<dbReference type="AlphaFoldDB" id="A0A1I2W5L9"/>
<keyword evidence="1" id="KW-1133">Transmembrane helix</keyword>
<gene>
    <name evidence="2" type="ORF">SAMN02982927_03352</name>
</gene>
<evidence type="ECO:0000313" key="3">
    <source>
        <dbReference type="Proteomes" id="UP000198752"/>
    </source>
</evidence>
<keyword evidence="3" id="KW-1185">Reference proteome</keyword>
<reference evidence="3" key="1">
    <citation type="submission" date="2016-10" db="EMBL/GenBank/DDBJ databases">
        <authorList>
            <person name="Varghese N."/>
            <person name="Submissions S."/>
        </authorList>
    </citation>
    <scope>NUCLEOTIDE SEQUENCE [LARGE SCALE GENOMIC DNA]</scope>
    <source>
        <strain evidence="3">ATCC 700379</strain>
    </source>
</reference>
<organism evidence="2 3">
    <name type="scientific">Sporolactobacillus nakayamae</name>
    <dbReference type="NCBI Taxonomy" id="269670"/>
    <lineage>
        <taxon>Bacteria</taxon>
        <taxon>Bacillati</taxon>
        <taxon>Bacillota</taxon>
        <taxon>Bacilli</taxon>
        <taxon>Bacillales</taxon>
        <taxon>Sporolactobacillaceae</taxon>
        <taxon>Sporolactobacillus</taxon>
    </lineage>
</organism>
<name>A0A1I2W5L9_9BACL</name>
<evidence type="ECO:0000256" key="1">
    <source>
        <dbReference type="SAM" id="Phobius"/>
    </source>
</evidence>
<dbReference type="Proteomes" id="UP000198752">
    <property type="component" value="Unassembled WGS sequence"/>
</dbReference>
<proteinExistence type="predicted"/>
<feature type="transmembrane region" description="Helical" evidence="1">
    <location>
        <begin position="79"/>
        <end position="103"/>
    </location>
</feature>
<keyword evidence="1" id="KW-0472">Membrane</keyword>
<dbReference type="EMBL" id="FOOY01000034">
    <property type="protein sequence ID" value="SFG95346.1"/>
    <property type="molecule type" value="Genomic_DNA"/>
</dbReference>
<accession>A0A1I2W5L9</accession>
<evidence type="ECO:0000313" key="2">
    <source>
        <dbReference type="EMBL" id="SFG95346.1"/>
    </source>
</evidence>
<sequence>MIHEKKLFVQDKLDDSKTHLKQRSFRLKGVLYLNFKIGKRTIANSRGAFAKCKGNGAFANYVYVLYATRKPLVGDKNQLFWSLFFVAFLMQIVSDLASAGIALCPW</sequence>
<protein>
    <submittedName>
        <fullName evidence="2">Uncharacterized protein</fullName>
    </submittedName>
</protein>